<dbReference type="OrthoDB" id="69313at2"/>
<proteinExistence type="predicted"/>
<dbReference type="PANTHER" id="PTHR13696:SF96">
    <property type="entry name" value="COBQ_COBB_MIND_PARA NUCLEOTIDE BINDING DOMAIN-CONTAINING PROTEIN"/>
    <property type="match status" value="1"/>
</dbReference>
<dbReference type="SUPFAM" id="SSF52540">
    <property type="entry name" value="P-loop containing nucleoside triphosphate hydrolases"/>
    <property type="match status" value="1"/>
</dbReference>
<keyword evidence="3" id="KW-1185">Reference proteome</keyword>
<dbReference type="Gene3D" id="3.40.50.300">
    <property type="entry name" value="P-loop containing nucleotide triphosphate hydrolases"/>
    <property type="match status" value="1"/>
</dbReference>
<dbReference type="PIRSF" id="PIRSF009320">
    <property type="entry name" value="Nuc_binding_HP_1000"/>
    <property type="match status" value="1"/>
</dbReference>
<dbReference type="InterPro" id="IPR027417">
    <property type="entry name" value="P-loop_NTPase"/>
</dbReference>
<feature type="domain" description="CobQ/CobB/MinD/ParA nucleotide binding" evidence="1">
    <location>
        <begin position="4"/>
        <end position="173"/>
    </location>
</feature>
<dbReference type="EMBL" id="QAAA01000001">
    <property type="protein sequence ID" value="PTN04019.1"/>
    <property type="molecule type" value="Genomic_DNA"/>
</dbReference>
<evidence type="ECO:0000313" key="2">
    <source>
        <dbReference type="EMBL" id="PTN04019.1"/>
    </source>
</evidence>
<comment type="caution">
    <text evidence="2">The sequence shown here is derived from an EMBL/GenBank/DDBJ whole genome shotgun (WGS) entry which is preliminary data.</text>
</comment>
<accession>A0A2T5BWK8</accession>
<evidence type="ECO:0000259" key="1">
    <source>
        <dbReference type="Pfam" id="PF01656"/>
    </source>
</evidence>
<dbReference type="RefSeq" id="WP_107890615.1">
    <property type="nucleotide sequence ID" value="NZ_NHSI01000066.1"/>
</dbReference>
<reference evidence="2 3" key="1">
    <citation type="submission" date="2018-04" db="EMBL/GenBank/DDBJ databases">
        <title>Genomic Encyclopedia of Archaeal and Bacterial Type Strains, Phase II (KMG-II): from individual species to whole genera.</title>
        <authorList>
            <person name="Goeker M."/>
        </authorList>
    </citation>
    <scope>NUCLEOTIDE SEQUENCE [LARGE SCALE GENOMIC DNA]</scope>
    <source>
        <strain evidence="2 3">DSM 18064</strain>
    </source>
</reference>
<organism evidence="2 3">
    <name type="scientific">Rhodovulum imhoffii</name>
    <dbReference type="NCBI Taxonomy" id="365340"/>
    <lineage>
        <taxon>Bacteria</taxon>
        <taxon>Pseudomonadati</taxon>
        <taxon>Pseudomonadota</taxon>
        <taxon>Alphaproteobacteria</taxon>
        <taxon>Rhodobacterales</taxon>
        <taxon>Paracoccaceae</taxon>
        <taxon>Rhodovulum</taxon>
    </lineage>
</organism>
<dbReference type="Proteomes" id="UP000243859">
    <property type="component" value="Unassembled WGS sequence"/>
</dbReference>
<dbReference type="InterPro" id="IPR002586">
    <property type="entry name" value="CobQ/CobB/MinD/ParA_Nub-bd_dom"/>
</dbReference>
<dbReference type="AlphaFoldDB" id="A0A2T5BWK8"/>
<evidence type="ECO:0000313" key="3">
    <source>
        <dbReference type="Proteomes" id="UP000243859"/>
    </source>
</evidence>
<protein>
    <submittedName>
        <fullName evidence="2">Chromosome partitioning protein</fullName>
    </submittedName>
</protein>
<gene>
    <name evidence="2" type="ORF">C8N32_101216</name>
</gene>
<dbReference type="PANTHER" id="PTHR13696">
    <property type="entry name" value="P-LOOP CONTAINING NUCLEOSIDE TRIPHOSPHATE HYDROLASE"/>
    <property type="match status" value="1"/>
</dbReference>
<dbReference type="Pfam" id="PF01656">
    <property type="entry name" value="CbiA"/>
    <property type="match status" value="1"/>
</dbReference>
<dbReference type="InterPro" id="IPR050678">
    <property type="entry name" value="DNA_Partitioning_ATPase"/>
</dbReference>
<dbReference type="CDD" id="cd02042">
    <property type="entry name" value="ParAB_family"/>
    <property type="match status" value="1"/>
</dbReference>
<name>A0A2T5BWK8_9RHOB</name>
<sequence>MKTILVTNRKGGCGKTMAAITLAAALSEGGWRVALADADPQGSALKWAARRPKGVAKVKALDWSGASLKIPKSTDWLIVDSPGGLGRAETGDLVAETKVILMAVMPSVFDAGAAATFHEDLGRFKRVRKGKAGVAVLANRVRPRTRALARLRALLDEIGAPPLAEISERSVYDDLAVEGLALFDSRLKTHAGARAQWRPVLEMLLA</sequence>